<dbReference type="InterPro" id="IPR000742">
    <property type="entry name" value="EGF"/>
</dbReference>
<proteinExistence type="predicted"/>
<dbReference type="InterPro" id="IPR000152">
    <property type="entry name" value="EGF-type_Asp/Asn_hydroxyl_site"/>
</dbReference>
<keyword evidence="4" id="KW-1015">Disulfide bond</keyword>
<keyword evidence="8" id="KW-0418">Kinase</keyword>
<name>A0AAV4BUV2_9GAST</name>
<keyword evidence="2" id="KW-0732">Signal</keyword>
<evidence type="ECO:0000313" key="9">
    <source>
        <dbReference type="Proteomes" id="UP000735302"/>
    </source>
</evidence>
<dbReference type="FunFam" id="2.10.25.10:FF:000038">
    <property type="entry name" value="Fibrillin 2"/>
    <property type="match status" value="1"/>
</dbReference>
<evidence type="ECO:0000256" key="4">
    <source>
        <dbReference type="ARBA" id="ARBA00023157"/>
    </source>
</evidence>
<dbReference type="SMART" id="SM00179">
    <property type="entry name" value="EGF_CA"/>
    <property type="match status" value="1"/>
</dbReference>
<evidence type="ECO:0000256" key="1">
    <source>
        <dbReference type="ARBA" id="ARBA00022536"/>
    </source>
</evidence>
<protein>
    <submittedName>
        <fullName evidence="8">Protein kinase c-binding protein nell2</fullName>
    </submittedName>
</protein>
<dbReference type="InterPro" id="IPR018097">
    <property type="entry name" value="EGF_Ca-bd_CS"/>
</dbReference>
<dbReference type="PROSITE" id="PS01186">
    <property type="entry name" value="EGF_2"/>
    <property type="match status" value="1"/>
</dbReference>
<dbReference type="GO" id="GO:0005509">
    <property type="term" value="F:calcium ion binding"/>
    <property type="evidence" value="ECO:0007669"/>
    <property type="project" value="InterPro"/>
</dbReference>
<keyword evidence="6" id="KW-1133">Transmembrane helix</keyword>
<feature type="transmembrane region" description="Helical" evidence="6">
    <location>
        <begin position="170"/>
        <end position="198"/>
    </location>
</feature>
<dbReference type="Gene3D" id="2.10.25.10">
    <property type="entry name" value="Laminin"/>
    <property type="match status" value="1"/>
</dbReference>
<dbReference type="Pfam" id="PF07645">
    <property type="entry name" value="EGF_CA"/>
    <property type="match status" value="1"/>
</dbReference>
<evidence type="ECO:0000259" key="7">
    <source>
        <dbReference type="PROSITE" id="PS50026"/>
    </source>
</evidence>
<evidence type="ECO:0000313" key="8">
    <source>
        <dbReference type="EMBL" id="GFO26966.1"/>
    </source>
</evidence>
<evidence type="ECO:0000256" key="3">
    <source>
        <dbReference type="ARBA" id="ARBA00022737"/>
    </source>
</evidence>
<keyword evidence="9" id="KW-1185">Reference proteome</keyword>
<dbReference type="CDD" id="cd00054">
    <property type="entry name" value="EGF_CA"/>
    <property type="match status" value="1"/>
</dbReference>
<dbReference type="PROSITE" id="PS50026">
    <property type="entry name" value="EGF_3"/>
    <property type="match status" value="1"/>
</dbReference>
<dbReference type="PROSITE" id="PS01187">
    <property type="entry name" value="EGF_CA"/>
    <property type="match status" value="1"/>
</dbReference>
<dbReference type="PROSITE" id="PS00010">
    <property type="entry name" value="ASX_HYDROXYL"/>
    <property type="match status" value="1"/>
</dbReference>
<comment type="caution">
    <text evidence="5">Lacks conserved residue(s) required for the propagation of feature annotation.</text>
</comment>
<evidence type="ECO:0000256" key="6">
    <source>
        <dbReference type="SAM" id="Phobius"/>
    </source>
</evidence>
<keyword evidence="1 5" id="KW-0245">EGF-like domain</keyword>
<sequence>MLVIIHHTPMVVPRTPFQLVPRYQKVFKCNFVEIPLTKGLSKEFLYFATKSPVFYNPDIDECSLGLFWCPDHSACVNTRGTYTCLCEEGYIKQKDGSCELLPSEEADEFKLRVCPCVCPQNLTQNIKDVEEIKQTAVTITKKLEVKAINLTNTVRRRTSATDERQSSTSLGIIAVTLLCTTLFLFILGDLLTVVYYLVQAVKNCSKGYSQKSRKEQQSCDT</sequence>
<keyword evidence="3" id="KW-0677">Repeat</keyword>
<gene>
    <name evidence="8" type="ORF">PoB_005347100</name>
</gene>
<accession>A0AAV4BUV2</accession>
<dbReference type="EMBL" id="BLXT01005873">
    <property type="protein sequence ID" value="GFO26966.1"/>
    <property type="molecule type" value="Genomic_DNA"/>
</dbReference>
<keyword evidence="6" id="KW-0812">Transmembrane</keyword>
<dbReference type="InterPro" id="IPR049883">
    <property type="entry name" value="NOTCH1_EGF-like"/>
</dbReference>
<dbReference type="AlphaFoldDB" id="A0AAV4BUV2"/>
<keyword evidence="8" id="KW-0808">Transferase</keyword>
<comment type="caution">
    <text evidence="8">The sequence shown here is derived from an EMBL/GenBank/DDBJ whole genome shotgun (WGS) entry which is preliminary data.</text>
</comment>
<dbReference type="Proteomes" id="UP000735302">
    <property type="component" value="Unassembled WGS sequence"/>
</dbReference>
<evidence type="ECO:0000256" key="5">
    <source>
        <dbReference type="PROSITE-ProRule" id="PRU00076"/>
    </source>
</evidence>
<dbReference type="SUPFAM" id="SSF57196">
    <property type="entry name" value="EGF/Laminin"/>
    <property type="match status" value="1"/>
</dbReference>
<reference evidence="8 9" key="1">
    <citation type="journal article" date="2021" name="Elife">
        <title>Chloroplast acquisition without the gene transfer in kleptoplastic sea slugs, Plakobranchus ocellatus.</title>
        <authorList>
            <person name="Maeda T."/>
            <person name="Takahashi S."/>
            <person name="Yoshida T."/>
            <person name="Shimamura S."/>
            <person name="Takaki Y."/>
            <person name="Nagai Y."/>
            <person name="Toyoda A."/>
            <person name="Suzuki Y."/>
            <person name="Arimoto A."/>
            <person name="Ishii H."/>
            <person name="Satoh N."/>
            <person name="Nishiyama T."/>
            <person name="Hasebe M."/>
            <person name="Maruyama T."/>
            <person name="Minagawa J."/>
            <person name="Obokata J."/>
            <person name="Shigenobu S."/>
        </authorList>
    </citation>
    <scope>NUCLEOTIDE SEQUENCE [LARGE SCALE GENOMIC DNA]</scope>
</reference>
<keyword evidence="6" id="KW-0472">Membrane</keyword>
<organism evidence="8 9">
    <name type="scientific">Plakobranchus ocellatus</name>
    <dbReference type="NCBI Taxonomy" id="259542"/>
    <lineage>
        <taxon>Eukaryota</taxon>
        <taxon>Metazoa</taxon>
        <taxon>Spiralia</taxon>
        <taxon>Lophotrochozoa</taxon>
        <taxon>Mollusca</taxon>
        <taxon>Gastropoda</taxon>
        <taxon>Heterobranchia</taxon>
        <taxon>Euthyneura</taxon>
        <taxon>Panpulmonata</taxon>
        <taxon>Sacoglossa</taxon>
        <taxon>Placobranchoidea</taxon>
        <taxon>Plakobranchidae</taxon>
        <taxon>Plakobranchus</taxon>
    </lineage>
</organism>
<dbReference type="InterPro" id="IPR001881">
    <property type="entry name" value="EGF-like_Ca-bd_dom"/>
</dbReference>
<feature type="domain" description="EGF-like" evidence="7">
    <location>
        <begin position="58"/>
        <end position="99"/>
    </location>
</feature>
<evidence type="ECO:0000256" key="2">
    <source>
        <dbReference type="ARBA" id="ARBA00022729"/>
    </source>
</evidence>
<dbReference type="GO" id="GO:0016301">
    <property type="term" value="F:kinase activity"/>
    <property type="evidence" value="ECO:0007669"/>
    <property type="project" value="UniProtKB-KW"/>
</dbReference>